<keyword evidence="7" id="KW-0269">Exonuclease</keyword>
<feature type="region of interest" description="Disordered" evidence="5">
    <location>
        <begin position="504"/>
        <end position="553"/>
    </location>
</feature>
<dbReference type="Pfam" id="PF13558">
    <property type="entry name" value="SbcC_Walker_B"/>
    <property type="match status" value="1"/>
</dbReference>
<dbReference type="PANTHER" id="PTHR32114">
    <property type="entry name" value="ABC TRANSPORTER ABCH.3"/>
    <property type="match status" value="1"/>
</dbReference>
<dbReference type="EMBL" id="VIWX01000005">
    <property type="protein sequence ID" value="TWF93204.1"/>
    <property type="molecule type" value="Genomic_DNA"/>
</dbReference>
<keyword evidence="7" id="KW-0378">Hydrolase</keyword>
<dbReference type="GO" id="GO:0016887">
    <property type="term" value="F:ATP hydrolysis activity"/>
    <property type="evidence" value="ECO:0007669"/>
    <property type="project" value="InterPro"/>
</dbReference>
<sequence length="984" mass="108078">MRLHSLEVTAFGPYRDHQVVDFDQLGTDGLFLLHGDTGAGKTTLLDAIAFALYGAVPGARNDAKRLRCDTAADEVNTSVVLELTIQGQRLRLERSPEYQRPKKRGEGFTTQQAKASLTWVGGAPTAQPPEGLTRIDEVGRTVQRLLGMSVEQFFQVVMLPQGEFAKFLRADTGEREKLLERLFGTERFGEVESWFVERRRERRRALEAQSQQVHELNARISQVSGVEQTSEVGDENWLEDIEKQALRDLESTRVEHTRLRRERDQAQKALDESRALAEKVRRVRQANTTLAEIDAQRAEHDQWRAERAAASRAVPVISARRTADRAEQDRDRAQAEVTTWASRCEVDPAAPLDDLRARAGAEREQAGALAQLIPESQQQESDQRALAELAAKTAADEKREAELVEQRDGLPERITEARRRVEEAKHAELRLDTVRTRGTEVAALLTTAREIPGAQRELESAKSRAQQAVDAHQQARDRLQELRSRRLAGMAAELAARLSDGDPCPVCGSAEHPSPGQPVDDQVRAEDEDAAQQAEQRAQAERERLTTAAQQAEQQVANLRDRLGEHDESELAEELAQLREEKNRLSETAAAIAGREAELGKLESATDELAEQISALRSRIAASGSERAALTKAIEEREARLRDGRGDFDTIADRRAHLLDVADKVERLIAARTARDDAEQRLTEARSGLAEAATAADFANVDEALAAERDERRITELDESLAEVDRRAAGAREALASADLFGVDPETDAGWERASEAATTAGEAAERAAALAHRSEQRHTELAGLAERLRASWAQLGPAMAEHAELEALADVVNGRGQNARKMSLRAYVLAARLEEVAVAATRRLQRMSDGRYSFVHTDAAGARGTRGGLGLDVLDDYSGKVRPAKTLSGGESFLASLSLALGLADVVAAETGGALLDTLFIDEGFGTLDADTLDLVMDTLDELRAGGRVVGLVSHVEEMRQRIAVRLRVRKSRQGSTLELSTS</sequence>
<dbReference type="RefSeq" id="WP_145742799.1">
    <property type="nucleotide sequence ID" value="NZ_VIWX01000005.1"/>
</dbReference>
<feature type="coiled-coil region" evidence="4">
    <location>
        <begin position="316"/>
        <end position="343"/>
    </location>
</feature>
<evidence type="ECO:0000256" key="5">
    <source>
        <dbReference type="SAM" id="MobiDB-lite"/>
    </source>
</evidence>
<dbReference type="SUPFAM" id="SSF52540">
    <property type="entry name" value="P-loop containing nucleoside triphosphate hydrolases"/>
    <property type="match status" value="1"/>
</dbReference>
<accession>A0A561U1H2</accession>
<evidence type="ECO:0000256" key="4">
    <source>
        <dbReference type="SAM" id="Coils"/>
    </source>
</evidence>
<keyword evidence="4" id="KW-0175">Coiled coil</keyword>
<dbReference type="Pfam" id="PF13476">
    <property type="entry name" value="AAA_23"/>
    <property type="match status" value="1"/>
</dbReference>
<evidence type="ECO:0000256" key="2">
    <source>
        <dbReference type="ARBA" id="ARBA00011322"/>
    </source>
</evidence>
<feature type="coiled-coil region" evidence="4">
    <location>
        <begin position="249"/>
        <end position="283"/>
    </location>
</feature>
<dbReference type="AlphaFoldDB" id="A0A561U1H2"/>
<dbReference type="OrthoDB" id="9795626at2"/>
<dbReference type="Proteomes" id="UP000316184">
    <property type="component" value="Unassembled WGS sequence"/>
</dbReference>
<evidence type="ECO:0000313" key="8">
    <source>
        <dbReference type="Proteomes" id="UP000316184"/>
    </source>
</evidence>
<feature type="coiled-coil region" evidence="4">
    <location>
        <begin position="455"/>
        <end position="485"/>
    </location>
</feature>
<keyword evidence="7" id="KW-0540">Nuclease</keyword>
<reference evidence="7 8" key="1">
    <citation type="submission" date="2019-06" db="EMBL/GenBank/DDBJ databases">
        <title>Sequencing the genomes of 1000 actinobacteria strains.</title>
        <authorList>
            <person name="Klenk H.-P."/>
        </authorList>
    </citation>
    <scope>NUCLEOTIDE SEQUENCE [LARGE SCALE GENOMIC DNA]</scope>
    <source>
        <strain evidence="7 8">DSM 46699</strain>
    </source>
</reference>
<dbReference type="Gene3D" id="3.40.50.300">
    <property type="entry name" value="P-loop containing nucleotide triphosphate hydrolases"/>
    <property type="match status" value="2"/>
</dbReference>
<dbReference type="InterPro" id="IPR025662">
    <property type="entry name" value="Sigma_54_int_dom_ATP-bd_1"/>
</dbReference>
<name>A0A561U1H2_9PSEU</name>
<evidence type="ECO:0000259" key="6">
    <source>
        <dbReference type="Pfam" id="PF13476"/>
    </source>
</evidence>
<comment type="caution">
    <text evidence="7">The sequence shown here is derived from an EMBL/GenBank/DDBJ whole genome shotgun (WGS) entry which is preliminary data.</text>
</comment>
<dbReference type="GO" id="GO:0006302">
    <property type="term" value="P:double-strand break repair"/>
    <property type="evidence" value="ECO:0007669"/>
    <property type="project" value="InterPro"/>
</dbReference>
<proteinExistence type="inferred from homology"/>
<dbReference type="PROSITE" id="PS00675">
    <property type="entry name" value="SIGMA54_INTERACT_1"/>
    <property type="match status" value="1"/>
</dbReference>
<dbReference type="InterPro" id="IPR038729">
    <property type="entry name" value="Rad50/SbcC_AAA"/>
</dbReference>
<gene>
    <name evidence="7" type="ORF">FHU35_1544</name>
</gene>
<comment type="similarity">
    <text evidence="1">Belongs to the SMC family. SbcC subfamily.</text>
</comment>
<dbReference type="InterPro" id="IPR027417">
    <property type="entry name" value="P-loop_NTPase"/>
</dbReference>
<keyword evidence="8" id="KW-1185">Reference proteome</keyword>
<protein>
    <recommendedName>
        <fullName evidence="3">Nuclease SbcCD subunit C</fullName>
    </recommendedName>
</protein>
<evidence type="ECO:0000256" key="3">
    <source>
        <dbReference type="ARBA" id="ARBA00013368"/>
    </source>
</evidence>
<organism evidence="7 8">
    <name type="scientific">Saccharopolyspora dendranthemae</name>
    <dbReference type="NCBI Taxonomy" id="1181886"/>
    <lineage>
        <taxon>Bacteria</taxon>
        <taxon>Bacillati</taxon>
        <taxon>Actinomycetota</taxon>
        <taxon>Actinomycetes</taxon>
        <taxon>Pseudonocardiales</taxon>
        <taxon>Pseudonocardiaceae</taxon>
        <taxon>Saccharopolyspora</taxon>
    </lineage>
</organism>
<dbReference type="PANTHER" id="PTHR32114:SF2">
    <property type="entry name" value="ABC TRANSPORTER ABCH.3"/>
    <property type="match status" value="1"/>
</dbReference>
<feature type="domain" description="Rad50/SbcC-type AAA" evidence="6">
    <location>
        <begin position="6"/>
        <end position="219"/>
    </location>
</feature>
<dbReference type="GO" id="GO:0004527">
    <property type="term" value="F:exonuclease activity"/>
    <property type="evidence" value="ECO:0007669"/>
    <property type="project" value="UniProtKB-KW"/>
</dbReference>
<comment type="subunit">
    <text evidence="2">Heterodimer of SbcC and SbcD.</text>
</comment>
<evidence type="ECO:0000313" key="7">
    <source>
        <dbReference type="EMBL" id="TWF93204.1"/>
    </source>
</evidence>
<evidence type="ECO:0000256" key="1">
    <source>
        <dbReference type="ARBA" id="ARBA00006930"/>
    </source>
</evidence>